<dbReference type="InterPro" id="IPR039421">
    <property type="entry name" value="Type_1_exporter"/>
</dbReference>
<feature type="transmembrane region" description="Helical" evidence="9">
    <location>
        <begin position="52"/>
        <end position="77"/>
    </location>
</feature>
<keyword evidence="4 9" id="KW-0812">Transmembrane</keyword>
<evidence type="ECO:0000256" key="1">
    <source>
        <dbReference type="ARBA" id="ARBA00004651"/>
    </source>
</evidence>
<dbReference type="PANTHER" id="PTHR43394">
    <property type="entry name" value="ATP-DEPENDENT PERMEASE MDL1, MITOCHONDRIAL"/>
    <property type="match status" value="1"/>
</dbReference>
<evidence type="ECO:0000256" key="7">
    <source>
        <dbReference type="ARBA" id="ARBA00022989"/>
    </source>
</evidence>
<dbReference type="STRING" id="270498.CHK_0307"/>
<protein>
    <submittedName>
        <fullName evidence="12">Lipid A export ATP-binding/permease protein MsbA</fullName>
    </submittedName>
</protein>
<keyword evidence="3" id="KW-1003">Cell membrane</keyword>
<dbReference type="Pfam" id="PF00005">
    <property type="entry name" value="ABC_tran"/>
    <property type="match status" value="1"/>
</dbReference>
<dbReference type="OrthoDB" id="9762778at2"/>
<dbReference type="InterPro" id="IPR011527">
    <property type="entry name" value="ABC1_TM_dom"/>
</dbReference>
<dbReference type="AlphaFoldDB" id="A0A0M2NI39"/>
<proteinExistence type="predicted"/>
<dbReference type="SUPFAM" id="SSF52540">
    <property type="entry name" value="P-loop containing nucleoside triphosphate hydrolases"/>
    <property type="match status" value="1"/>
</dbReference>
<evidence type="ECO:0000256" key="3">
    <source>
        <dbReference type="ARBA" id="ARBA00022475"/>
    </source>
</evidence>
<dbReference type="GO" id="GO:0015421">
    <property type="term" value="F:ABC-type oligopeptide transporter activity"/>
    <property type="evidence" value="ECO:0007669"/>
    <property type="project" value="TreeGrafter"/>
</dbReference>
<accession>A0A0M2NI39</accession>
<keyword evidence="8 9" id="KW-0472">Membrane</keyword>
<dbReference type="PROSITE" id="PS50893">
    <property type="entry name" value="ABC_TRANSPORTER_2"/>
    <property type="match status" value="1"/>
</dbReference>
<feature type="transmembrane region" description="Helical" evidence="9">
    <location>
        <begin position="20"/>
        <end position="40"/>
    </location>
</feature>
<feature type="domain" description="ABC transporter" evidence="10">
    <location>
        <begin position="335"/>
        <end position="569"/>
    </location>
</feature>
<dbReference type="InterPro" id="IPR017871">
    <property type="entry name" value="ABC_transporter-like_CS"/>
</dbReference>
<keyword evidence="5" id="KW-0547">Nucleotide-binding</keyword>
<feature type="transmembrane region" description="Helical" evidence="9">
    <location>
        <begin position="238"/>
        <end position="258"/>
    </location>
</feature>
<gene>
    <name evidence="12" type="ORF">CHK_0307</name>
</gene>
<evidence type="ECO:0000313" key="13">
    <source>
        <dbReference type="Proteomes" id="UP000034076"/>
    </source>
</evidence>
<dbReference type="EMBL" id="LAYJ01000033">
    <property type="protein sequence ID" value="KKI52199.1"/>
    <property type="molecule type" value="Genomic_DNA"/>
</dbReference>
<dbReference type="Pfam" id="PF00664">
    <property type="entry name" value="ABC_membrane"/>
    <property type="match status" value="1"/>
</dbReference>
<keyword evidence="2" id="KW-0813">Transport</keyword>
<feature type="domain" description="ABC transmembrane type-1" evidence="11">
    <location>
        <begin position="16"/>
        <end position="298"/>
    </location>
</feature>
<evidence type="ECO:0000313" key="12">
    <source>
        <dbReference type="EMBL" id="KKI52199.1"/>
    </source>
</evidence>
<dbReference type="InterPro" id="IPR036640">
    <property type="entry name" value="ABC1_TM_sf"/>
</dbReference>
<comment type="caution">
    <text evidence="12">The sequence shown here is derived from an EMBL/GenBank/DDBJ whole genome shotgun (WGS) entry which is preliminary data.</text>
</comment>
<dbReference type="PROSITE" id="PS00211">
    <property type="entry name" value="ABC_TRANSPORTER_1"/>
    <property type="match status" value="1"/>
</dbReference>
<sequence>MWKLARYLKNYKKEVVLGPIFKLIEAILELIAPLIMANIIDLGIKNADRDYIFRMGGVMILIAAVGLCCALVCQYFAAKASQGFGTDLRNQMFAHIGRLSHAEIDDIGTPSLITRITNDVNQLQVAVAMLIRLVIRAPFLVIGATVMAMIIDLKMSVIFLVAAVGIAVVLYLIMTKSVPFYRAIQKMLDRISLVTRENLSGVRVIRAFSKQEKEQERFQEATGELQDAAIRVGKISALLNPLTYLIVNLAIIAIIWFGGNAVNMDALEQGQIVALVQYMTQILLALIVVANLVVIFTKASASAVRVNEVLEQQPGIEDKGNENIKADGSTSTPKIEFDNVSFSYGSGDDALTDVSVRIMRGQTIGVIGGTGSGKSTFVNLIPRFYDVEKGRVLFDGIDVREYRFSDLRGQIGMVPQKAVLFTGTVRENMLWRDENATDQEIWDALRVAQADEFVGRMPQKLDTQILQGGKNLSGGQKQRLTIARALVGGPDVLILDDSASALDFATDAALRRAIREYSRDITVIMVSQRATTLKNADKIIVFDDGRVMGVGTHDELFETNEIYREICLSQLSESEVKGNA</sequence>
<evidence type="ECO:0000256" key="4">
    <source>
        <dbReference type="ARBA" id="ARBA00022692"/>
    </source>
</evidence>
<dbReference type="FunFam" id="3.40.50.300:FF:000854">
    <property type="entry name" value="Multidrug ABC transporter ATP-binding protein"/>
    <property type="match status" value="1"/>
</dbReference>
<reference evidence="12 13" key="1">
    <citation type="submission" date="2015-04" db="EMBL/GenBank/DDBJ databases">
        <title>Draft genome sequence of bacteremic isolate Catabacter hongkongensis type strain HKU16T.</title>
        <authorList>
            <person name="Lau S.K."/>
            <person name="Teng J.L."/>
            <person name="Huang Y."/>
            <person name="Curreem S.O."/>
            <person name="Tsui S.K."/>
            <person name="Woo P.C."/>
        </authorList>
    </citation>
    <scope>NUCLEOTIDE SEQUENCE [LARGE SCALE GENOMIC DNA]</scope>
    <source>
        <strain evidence="12 13">HKU16</strain>
    </source>
</reference>
<keyword evidence="7 9" id="KW-1133">Transmembrane helix</keyword>
<evidence type="ECO:0000259" key="10">
    <source>
        <dbReference type="PROSITE" id="PS50893"/>
    </source>
</evidence>
<dbReference type="CDD" id="cd18548">
    <property type="entry name" value="ABC_6TM_Tm287_like"/>
    <property type="match status" value="1"/>
</dbReference>
<dbReference type="GO" id="GO:0016887">
    <property type="term" value="F:ATP hydrolysis activity"/>
    <property type="evidence" value="ECO:0007669"/>
    <property type="project" value="InterPro"/>
</dbReference>
<feature type="transmembrane region" description="Helical" evidence="9">
    <location>
        <begin position="157"/>
        <end position="174"/>
    </location>
</feature>
<keyword evidence="13" id="KW-1185">Reference proteome</keyword>
<keyword evidence="6 12" id="KW-0067">ATP-binding</keyword>
<feature type="transmembrane region" description="Helical" evidence="9">
    <location>
        <begin position="278"/>
        <end position="297"/>
    </location>
</feature>
<organism evidence="12 13">
    <name type="scientific">Christensenella hongkongensis</name>
    <dbReference type="NCBI Taxonomy" id="270498"/>
    <lineage>
        <taxon>Bacteria</taxon>
        <taxon>Bacillati</taxon>
        <taxon>Bacillota</taxon>
        <taxon>Clostridia</taxon>
        <taxon>Christensenellales</taxon>
        <taxon>Christensenellaceae</taxon>
        <taxon>Christensenella</taxon>
    </lineage>
</organism>
<dbReference type="Gene3D" id="3.40.50.300">
    <property type="entry name" value="P-loop containing nucleotide triphosphate hydrolases"/>
    <property type="match status" value="1"/>
</dbReference>
<dbReference type="GO" id="GO:0005524">
    <property type="term" value="F:ATP binding"/>
    <property type="evidence" value="ECO:0007669"/>
    <property type="project" value="UniProtKB-KW"/>
</dbReference>
<dbReference type="SUPFAM" id="SSF90123">
    <property type="entry name" value="ABC transporter transmembrane region"/>
    <property type="match status" value="1"/>
</dbReference>
<dbReference type="PROSITE" id="PS50929">
    <property type="entry name" value="ABC_TM1F"/>
    <property type="match status" value="1"/>
</dbReference>
<dbReference type="PANTHER" id="PTHR43394:SF1">
    <property type="entry name" value="ATP-BINDING CASSETTE SUB-FAMILY B MEMBER 10, MITOCHONDRIAL"/>
    <property type="match status" value="1"/>
</dbReference>
<evidence type="ECO:0000259" key="11">
    <source>
        <dbReference type="PROSITE" id="PS50929"/>
    </source>
</evidence>
<name>A0A0M2NI39_9FIRM</name>
<evidence type="ECO:0000256" key="6">
    <source>
        <dbReference type="ARBA" id="ARBA00022840"/>
    </source>
</evidence>
<comment type="subcellular location">
    <subcellularLocation>
        <location evidence="1">Cell membrane</location>
        <topology evidence="1">Multi-pass membrane protein</topology>
    </subcellularLocation>
</comment>
<feature type="transmembrane region" description="Helical" evidence="9">
    <location>
        <begin position="133"/>
        <end position="151"/>
    </location>
</feature>
<evidence type="ECO:0000256" key="5">
    <source>
        <dbReference type="ARBA" id="ARBA00022741"/>
    </source>
</evidence>
<dbReference type="InterPro" id="IPR003439">
    <property type="entry name" value="ABC_transporter-like_ATP-bd"/>
</dbReference>
<dbReference type="RefSeq" id="WP_046442222.1">
    <property type="nucleotide sequence ID" value="NZ_JAXDTA010000094.1"/>
</dbReference>
<evidence type="ECO:0000256" key="2">
    <source>
        <dbReference type="ARBA" id="ARBA00022448"/>
    </source>
</evidence>
<evidence type="ECO:0000256" key="9">
    <source>
        <dbReference type="SAM" id="Phobius"/>
    </source>
</evidence>
<evidence type="ECO:0000256" key="8">
    <source>
        <dbReference type="ARBA" id="ARBA00023136"/>
    </source>
</evidence>
<dbReference type="GO" id="GO:0005886">
    <property type="term" value="C:plasma membrane"/>
    <property type="evidence" value="ECO:0007669"/>
    <property type="project" value="UniProtKB-SubCell"/>
</dbReference>
<dbReference type="InterPro" id="IPR027417">
    <property type="entry name" value="P-loop_NTPase"/>
</dbReference>
<dbReference type="Proteomes" id="UP000034076">
    <property type="component" value="Unassembled WGS sequence"/>
</dbReference>
<dbReference type="PATRIC" id="fig|270498.16.peg.2916"/>
<dbReference type="Gene3D" id="1.20.1560.10">
    <property type="entry name" value="ABC transporter type 1, transmembrane domain"/>
    <property type="match status" value="1"/>
</dbReference>
<dbReference type="SMART" id="SM00382">
    <property type="entry name" value="AAA"/>
    <property type="match status" value="1"/>
</dbReference>
<dbReference type="InterPro" id="IPR003593">
    <property type="entry name" value="AAA+_ATPase"/>
</dbReference>